<gene>
    <name evidence="1" type="ORF">RF11_16352</name>
</gene>
<evidence type="ECO:0000313" key="2">
    <source>
        <dbReference type="Proteomes" id="UP000031668"/>
    </source>
</evidence>
<keyword evidence="2" id="KW-1185">Reference proteome</keyword>
<sequence length="154" mass="18133">MPMLFSDDDPYNAEGKSGVEWDFNCSDDFVKIHFPNRWILHFQGNYHGSCTVRHRTFISFNAGKLWAMLDSRLENITFEKSYGLMFSTTKKNGKIWYSYNEGKKWYKKYVSNNNFNEIIPLVSSKSPVITGISYNEKKQFYSVYFFDFSRVIGS</sequence>
<accession>A0A0C2M981</accession>
<proteinExistence type="predicted"/>
<reference evidence="1 2" key="1">
    <citation type="journal article" date="2014" name="Genome Biol. Evol.">
        <title>The genome of the myxosporean Thelohanellus kitauei shows adaptations to nutrient acquisition within its fish host.</title>
        <authorList>
            <person name="Yang Y."/>
            <person name="Xiong J."/>
            <person name="Zhou Z."/>
            <person name="Huo F."/>
            <person name="Miao W."/>
            <person name="Ran C."/>
            <person name="Liu Y."/>
            <person name="Zhang J."/>
            <person name="Feng J."/>
            <person name="Wang M."/>
            <person name="Wang M."/>
            <person name="Wang L."/>
            <person name="Yao B."/>
        </authorList>
    </citation>
    <scope>NUCLEOTIDE SEQUENCE [LARGE SCALE GENOMIC DNA]</scope>
    <source>
        <strain evidence="1">Wuqing</strain>
    </source>
</reference>
<evidence type="ECO:0008006" key="3">
    <source>
        <dbReference type="Google" id="ProtNLM"/>
    </source>
</evidence>
<organism evidence="1 2">
    <name type="scientific">Thelohanellus kitauei</name>
    <name type="common">Myxosporean</name>
    <dbReference type="NCBI Taxonomy" id="669202"/>
    <lineage>
        <taxon>Eukaryota</taxon>
        <taxon>Metazoa</taxon>
        <taxon>Cnidaria</taxon>
        <taxon>Myxozoa</taxon>
        <taxon>Myxosporea</taxon>
        <taxon>Bivalvulida</taxon>
        <taxon>Platysporina</taxon>
        <taxon>Myxobolidae</taxon>
        <taxon>Thelohanellus</taxon>
    </lineage>
</organism>
<dbReference type="AlphaFoldDB" id="A0A0C2M981"/>
<evidence type="ECO:0000313" key="1">
    <source>
        <dbReference type="EMBL" id="KII63545.1"/>
    </source>
</evidence>
<dbReference type="EMBL" id="JWZT01004658">
    <property type="protein sequence ID" value="KII63545.1"/>
    <property type="molecule type" value="Genomic_DNA"/>
</dbReference>
<name>A0A0C2M981_THEKT</name>
<dbReference type="Proteomes" id="UP000031668">
    <property type="component" value="Unassembled WGS sequence"/>
</dbReference>
<comment type="caution">
    <text evidence="1">The sequence shown here is derived from an EMBL/GenBank/DDBJ whole genome shotgun (WGS) entry which is preliminary data.</text>
</comment>
<protein>
    <recommendedName>
        <fullName evidence="3">Sortilin N-terminal domain-containing protein</fullName>
    </recommendedName>
</protein>